<protein>
    <submittedName>
        <fullName evidence="2">Unannotated protein</fullName>
    </submittedName>
</protein>
<dbReference type="AlphaFoldDB" id="A0A6J6H8G2"/>
<name>A0A6J6H8G2_9ZZZZ</name>
<gene>
    <name evidence="1" type="ORF">UFOPK1808_00184</name>
    <name evidence="2" type="ORF">UFOPK1889_00215</name>
</gene>
<dbReference type="EMBL" id="CAEZUL010000010">
    <property type="protein sequence ID" value="CAB4591548.1"/>
    <property type="molecule type" value="Genomic_DNA"/>
</dbReference>
<sequence>MESTVRDMETVRLLREGRDTTVRLSQNGSLAEVLSAPRDVHRDHTYVVKLLDVHPALGKVKGRRLMAELAIKAFARLADLDSDTRAALLIASGEVT</sequence>
<dbReference type="EMBL" id="CAEZUZ010000018">
    <property type="protein sequence ID" value="CAB4609847.1"/>
    <property type="molecule type" value="Genomic_DNA"/>
</dbReference>
<accession>A0A6J6H8G2</accession>
<dbReference type="Gene3D" id="1.10.8.50">
    <property type="match status" value="1"/>
</dbReference>
<proteinExistence type="predicted"/>
<evidence type="ECO:0000313" key="2">
    <source>
        <dbReference type="EMBL" id="CAB4609847.1"/>
    </source>
</evidence>
<reference evidence="2" key="1">
    <citation type="submission" date="2020-05" db="EMBL/GenBank/DDBJ databases">
        <authorList>
            <person name="Chiriac C."/>
            <person name="Salcher M."/>
            <person name="Ghai R."/>
            <person name="Kavagutti S V."/>
        </authorList>
    </citation>
    <scope>NUCLEOTIDE SEQUENCE</scope>
</reference>
<evidence type="ECO:0000313" key="1">
    <source>
        <dbReference type="EMBL" id="CAB4591548.1"/>
    </source>
</evidence>
<organism evidence="2">
    <name type="scientific">freshwater metagenome</name>
    <dbReference type="NCBI Taxonomy" id="449393"/>
    <lineage>
        <taxon>unclassified sequences</taxon>
        <taxon>metagenomes</taxon>
        <taxon>ecological metagenomes</taxon>
    </lineage>
</organism>